<dbReference type="CDD" id="cd14789">
    <property type="entry name" value="Tiki"/>
    <property type="match status" value="1"/>
</dbReference>
<accession>A0ABR4WCA0</accession>
<dbReference type="PANTHER" id="PTHR40590:SF1">
    <property type="entry name" value="CYTOPLASMIC PROTEIN"/>
    <property type="match status" value="1"/>
</dbReference>
<name>A0ABR4WCA0_9GAMM</name>
<protein>
    <submittedName>
        <fullName evidence="1">GumN protein superfamily</fullName>
    </submittedName>
</protein>
<sequence length="294" mass="32771">MGLSIIRRFAVLVVLLSLASWLQADPVWEVSKDDKRIRLGATVHFLRAADLPPPAAMQQAFEQAQQVYLESNLADSASPAFSRRLTQMMMQPAGRSLEDDLSDPVWRQLQDYAAQANFPLATYQGFKPAMVSMAMTVHELGRQGFGRGVDEFYFTRANQQGKTLGFLESSDTLLSFMAQLNEESSDALIESSLEGIEHMDGMMEEAVDAWRKGDMDGLYALLGADEMQTEYPGIYQNLIIERNRQWYPKIQQAMTEGTPNLVLVGALHLGGPDSLRVMFEEAGYQVVPFMAGAE</sequence>
<reference evidence="1 2" key="1">
    <citation type="submission" date="2012-09" db="EMBL/GenBank/DDBJ databases">
        <title>Genome Sequence of alkane-degrading Bacterium Alcanivorax jadensis T9.</title>
        <authorList>
            <person name="Lai Q."/>
            <person name="Shao Z."/>
        </authorList>
    </citation>
    <scope>NUCLEOTIDE SEQUENCE [LARGE SCALE GENOMIC DNA]</scope>
    <source>
        <strain evidence="1 2">T9</strain>
    </source>
</reference>
<gene>
    <name evidence="1" type="ORF">T9A_01924</name>
</gene>
<dbReference type="RefSeq" id="WP_052042758.1">
    <property type="nucleotide sequence ID" value="NZ_ARXU01000006.1"/>
</dbReference>
<dbReference type="PANTHER" id="PTHR40590">
    <property type="entry name" value="CYTOPLASMIC PROTEIN-RELATED"/>
    <property type="match status" value="1"/>
</dbReference>
<dbReference type="Pfam" id="PF01963">
    <property type="entry name" value="TraB_PrgY_gumN"/>
    <property type="match status" value="1"/>
</dbReference>
<keyword evidence="2" id="KW-1185">Reference proteome</keyword>
<dbReference type="InterPro" id="IPR002816">
    <property type="entry name" value="TraB/PrgY/GumN_fam"/>
</dbReference>
<proteinExistence type="predicted"/>
<dbReference type="InterPro" id="IPR047111">
    <property type="entry name" value="YbaP-like"/>
</dbReference>
<evidence type="ECO:0000313" key="2">
    <source>
        <dbReference type="Proteomes" id="UP000029443"/>
    </source>
</evidence>
<evidence type="ECO:0000313" key="1">
    <source>
        <dbReference type="EMBL" id="KGD61064.1"/>
    </source>
</evidence>
<dbReference type="EMBL" id="ARXU01000006">
    <property type="protein sequence ID" value="KGD61064.1"/>
    <property type="molecule type" value="Genomic_DNA"/>
</dbReference>
<organism evidence="1 2">
    <name type="scientific">Alcanivorax jadensis T9</name>
    <dbReference type="NCBI Taxonomy" id="1177181"/>
    <lineage>
        <taxon>Bacteria</taxon>
        <taxon>Pseudomonadati</taxon>
        <taxon>Pseudomonadota</taxon>
        <taxon>Gammaproteobacteria</taxon>
        <taxon>Oceanospirillales</taxon>
        <taxon>Alcanivoracaceae</taxon>
        <taxon>Alcanivorax</taxon>
    </lineage>
</organism>
<dbReference type="Proteomes" id="UP000029443">
    <property type="component" value="Unassembled WGS sequence"/>
</dbReference>
<comment type="caution">
    <text evidence="1">The sequence shown here is derived from an EMBL/GenBank/DDBJ whole genome shotgun (WGS) entry which is preliminary data.</text>
</comment>